<evidence type="ECO:0000313" key="3">
    <source>
        <dbReference type="Proteomes" id="UP000002208"/>
    </source>
</evidence>
<dbReference type="EMBL" id="CP001117">
    <property type="protein sequence ID" value="ACO47947.1"/>
    <property type="molecule type" value="Genomic_DNA"/>
</dbReference>
<dbReference type="AlphaFoldDB" id="C1D466"/>
<dbReference type="HOGENOM" id="CLU_107220_3_3_0"/>
<keyword evidence="3" id="KW-1185">Reference proteome</keyword>
<reference evidence="2 3" key="1">
    <citation type="journal article" date="2009" name="PLoS Genet.">
        <title>Alliance of proteomics and genomics to unravel the specificities of Sahara bacterium Deinococcus deserti.</title>
        <authorList>
            <person name="de Groot A."/>
            <person name="Dulermo R."/>
            <person name="Ortet P."/>
            <person name="Blanchard L."/>
            <person name="Guerin P."/>
            <person name="Fernandez B."/>
            <person name="Vacherie B."/>
            <person name="Dossat C."/>
            <person name="Jolivet E."/>
            <person name="Siguier P."/>
            <person name="Chandler M."/>
            <person name="Barakat M."/>
            <person name="Dedieu A."/>
            <person name="Barbe V."/>
            <person name="Heulin T."/>
            <person name="Sommer S."/>
            <person name="Achouak W."/>
            <person name="Armengaud J."/>
        </authorList>
    </citation>
    <scope>NUCLEOTIDE SEQUENCE [LARGE SCALE GENOMIC DNA]</scope>
    <source>
        <strain evidence="3">DSM 17065 / CIP 109153 / LMG 22923 / VCD115</strain>
        <plasmid evidence="3">pDeide3</plasmid>
    </source>
</reference>
<dbReference type="PANTHER" id="PTHR41252">
    <property type="entry name" value="BLR2505 PROTEIN"/>
    <property type="match status" value="1"/>
</dbReference>
<dbReference type="Proteomes" id="UP000002208">
    <property type="component" value="Plasmid 3"/>
</dbReference>
<name>C1D466_DEIDV</name>
<dbReference type="KEGG" id="ddr:Deide_3p00340"/>
<dbReference type="InterPro" id="IPR037401">
    <property type="entry name" value="SnoaL-like"/>
</dbReference>
<evidence type="ECO:0000259" key="1">
    <source>
        <dbReference type="Pfam" id="PF12680"/>
    </source>
</evidence>
<organism evidence="2 3">
    <name type="scientific">Deinococcus deserti (strain DSM 17065 / CIP 109153 / LMG 22923 / VCD115)</name>
    <dbReference type="NCBI Taxonomy" id="546414"/>
    <lineage>
        <taxon>Bacteria</taxon>
        <taxon>Thermotogati</taxon>
        <taxon>Deinococcota</taxon>
        <taxon>Deinococci</taxon>
        <taxon>Deinococcales</taxon>
        <taxon>Deinococcaceae</taxon>
        <taxon>Deinococcus</taxon>
    </lineage>
</organism>
<dbReference type="Pfam" id="PF12680">
    <property type="entry name" value="SnoaL_2"/>
    <property type="match status" value="1"/>
</dbReference>
<accession>C1D466</accession>
<dbReference type="OrthoDB" id="6692273at2"/>
<dbReference type="InterPro" id="IPR032710">
    <property type="entry name" value="NTF2-like_dom_sf"/>
</dbReference>
<geneLocation type="plasmid" evidence="3">
    <name>pDeide3</name>
</geneLocation>
<feature type="domain" description="SnoaL-like" evidence="1">
    <location>
        <begin position="10"/>
        <end position="116"/>
    </location>
</feature>
<evidence type="ECO:0000313" key="2">
    <source>
        <dbReference type="EMBL" id="ACO47947.1"/>
    </source>
</evidence>
<proteinExistence type="predicted"/>
<dbReference type="Gene3D" id="3.10.450.50">
    <property type="match status" value="1"/>
</dbReference>
<protein>
    <recommendedName>
        <fullName evidence="1">SnoaL-like domain-containing protein</fullName>
    </recommendedName>
</protein>
<dbReference type="PANTHER" id="PTHR41252:SF1">
    <property type="entry name" value="BLR2505 PROTEIN"/>
    <property type="match status" value="1"/>
</dbReference>
<gene>
    <name evidence="2" type="ordered locus">Deide_3p00340</name>
</gene>
<dbReference type="RefSeq" id="WP_012694821.1">
    <property type="nucleotide sequence ID" value="NC_012528.1"/>
</dbReference>
<keyword evidence="2" id="KW-0614">Plasmid</keyword>
<dbReference type="SUPFAM" id="SSF54427">
    <property type="entry name" value="NTF2-like"/>
    <property type="match status" value="1"/>
</dbReference>
<sequence>MPENDPTATVRRMFAAFASGDLDAVLETLHEDSHWIYIGANPDLTKVEFRGKAGVRRFFEHILEKYEITAFTPDEWIEQGDAVVVFGSEEGRIRATGAPFRHEWSQKYVVTHNLISRMTEYNIRVEPKGSAD</sequence>